<organism evidence="5 6">
    <name type="scientific">Microbacterium terrae</name>
    <dbReference type="NCBI Taxonomy" id="69369"/>
    <lineage>
        <taxon>Bacteria</taxon>
        <taxon>Bacillati</taxon>
        <taxon>Actinomycetota</taxon>
        <taxon>Actinomycetes</taxon>
        <taxon>Micrococcales</taxon>
        <taxon>Microbacteriaceae</taxon>
        <taxon>Microbacterium</taxon>
    </lineage>
</organism>
<dbReference type="InterPro" id="IPR001296">
    <property type="entry name" value="Glyco_trans_1"/>
</dbReference>
<evidence type="ECO:0000313" key="6">
    <source>
        <dbReference type="Proteomes" id="UP000033956"/>
    </source>
</evidence>
<keyword evidence="5" id="KW-0167">Capsid protein</keyword>
<reference evidence="5 6" key="1">
    <citation type="submission" date="2015-02" db="EMBL/GenBank/DDBJ databases">
        <title>Draft genome sequences of ten Microbacterium spp. with emphasis on heavy metal contaminated environments.</title>
        <authorList>
            <person name="Corretto E."/>
        </authorList>
    </citation>
    <scope>NUCLEOTIDE SEQUENCE [LARGE SCALE GENOMIC DNA]</scope>
    <source>
        <strain evidence="5 6">DSM 12510</strain>
    </source>
</reference>
<dbReference type="Pfam" id="PF00534">
    <property type="entry name" value="Glycos_transf_1"/>
    <property type="match status" value="1"/>
</dbReference>
<evidence type="ECO:0000313" key="5">
    <source>
        <dbReference type="EMBL" id="KJL42704.1"/>
    </source>
</evidence>
<evidence type="ECO:0000256" key="2">
    <source>
        <dbReference type="ARBA" id="ARBA00022679"/>
    </source>
</evidence>
<dbReference type="STRING" id="92835.RS81_01045"/>
<sequence>MRRVIHALTPGDHFSPRTGSAIPTVVHGIASASADDPDYAHSVLVESSTYRPRYTSAASIEYAGRGYPASWERAVDLGLSRLGLPRVRSRRSYGPLVDAIDAREPGIVIAHNAPVLPEMIAATPHAVIYYAHNDLPRGMSRHEATRMLGAAVAVVVVSDDLADRIAARVSPSVSQQIRVVENGVDTDAFQPPVRTESGDRTRVMFVGRVVAEKGPDVLLRAVAALGRDDVDVVIVGSQGFDPKAALSPYEQELRALADAVPGTVSFRPFVDRAALPGQLQSADVFVAPSRWAEPSGLTIGEAMATGLPVIASDIGGIPSVIGDAGLLVEPGDAPALAAGLGALLDDDSRRAALGARARERAQARSWAHTWTQLRGVLDESAD</sequence>
<gene>
    <name evidence="5" type="primary">cotSA</name>
    <name evidence="5" type="ORF">RS81_01045</name>
</gene>
<dbReference type="Proteomes" id="UP000033956">
    <property type="component" value="Unassembled WGS sequence"/>
</dbReference>
<proteinExistence type="predicted"/>
<dbReference type="SUPFAM" id="SSF53756">
    <property type="entry name" value="UDP-Glycosyltransferase/glycogen phosphorylase"/>
    <property type="match status" value="1"/>
</dbReference>
<dbReference type="PATRIC" id="fig|92835.4.peg.1067"/>
<dbReference type="Gene3D" id="3.40.50.2000">
    <property type="entry name" value="Glycogen Phosphorylase B"/>
    <property type="match status" value="2"/>
</dbReference>
<dbReference type="Pfam" id="PF13439">
    <property type="entry name" value="Glyco_transf_4"/>
    <property type="match status" value="1"/>
</dbReference>
<dbReference type="GO" id="GO:0016757">
    <property type="term" value="F:glycosyltransferase activity"/>
    <property type="evidence" value="ECO:0007669"/>
    <property type="project" value="UniProtKB-KW"/>
</dbReference>
<comment type="caution">
    <text evidence="5">The sequence shown here is derived from an EMBL/GenBank/DDBJ whole genome shotgun (WGS) entry which is preliminary data.</text>
</comment>
<keyword evidence="6" id="KW-1185">Reference proteome</keyword>
<dbReference type="CDD" id="cd03801">
    <property type="entry name" value="GT4_PimA-like"/>
    <property type="match status" value="1"/>
</dbReference>
<keyword evidence="5" id="KW-0946">Virion</keyword>
<keyword evidence="2 5" id="KW-0808">Transferase</keyword>
<dbReference type="EC" id="2.4.-.-" evidence="5"/>
<dbReference type="RefSeq" id="WP_169748390.1">
    <property type="nucleotide sequence ID" value="NZ_BAAAUP010000003.1"/>
</dbReference>
<feature type="domain" description="Glycosyltransferase subfamily 4-like N-terminal" evidence="4">
    <location>
        <begin position="87"/>
        <end position="187"/>
    </location>
</feature>
<keyword evidence="1 5" id="KW-0328">Glycosyltransferase</keyword>
<name>A0A0M2HDC9_9MICO</name>
<evidence type="ECO:0000259" key="3">
    <source>
        <dbReference type="Pfam" id="PF00534"/>
    </source>
</evidence>
<dbReference type="PANTHER" id="PTHR12526:SF636">
    <property type="entry name" value="BLL3647 PROTEIN"/>
    <property type="match status" value="1"/>
</dbReference>
<dbReference type="AlphaFoldDB" id="A0A0M2HDC9"/>
<accession>A0A0M2HDC9</accession>
<dbReference type="InterPro" id="IPR028098">
    <property type="entry name" value="Glyco_trans_4-like_N"/>
</dbReference>
<feature type="domain" description="Glycosyl transferase family 1" evidence="3">
    <location>
        <begin position="195"/>
        <end position="360"/>
    </location>
</feature>
<dbReference type="EMBL" id="JYIZ01000040">
    <property type="protein sequence ID" value="KJL42704.1"/>
    <property type="molecule type" value="Genomic_DNA"/>
</dbReference>
<evidence type="ECO:0000259" key="4">
    <source>
        <dbReference type="Pfam" id="PF13439"/>
    </source>
</evidence>
<dbReference type="PANTHER" id="PTHR12526">
    <property type="entry name" value="GLYCOSYLTRANSFERASE"/>
    <property type="match status" value="1"/>
</dbReference>
<protein>
    <submittedName>
        <fullName evidence="5">Spore coat protein SA</fullName>
        <ecNumber evidence="5">2.4.-.-</ecNumber>
    </submittedName>
</protein>
<evidence type="ECO:0000256" key="1">
    <source>
        <dbReference type="ARBA" id="ARBA00022676"/>
    </source>
</evidence>